<name>A0A4Y1RF17_PRUDU</name>
<dbReference type="AlphaFoldDB" id="A0A4Y1RF17"/>
<evidence type="ECO:0000313" key="1">
    <source>
        <dbReference type="EMBL" id="BBH02546.1"/>
    </source>
</evidence>
<proteinExistence type="predicted"/>
<keyword evidence="1" id="KW-0418">Kinase</keyword>
<reference evidence="1" key="1">
    <citation type="journal article" date="2019" name="Science">
        <title>Mutation of a bHLH transcription factor allowed almond domestication.</title>
        <authorList>
            <person name="Sanchez-Perez R."/>
            <person name="Pavan S."/>
            <person name="Mazzeo R."/>
            <person name="Moldovan C."/>
            <person name="Aiese Cigliano R."/>
            <person name="Del Cueto J."/>
            <person name="Ricciardi F."/>
            <person name="Lotti C."/>
            <person name="Ricciardi L."/>
            <person name="Dicenta F."/>
            <person name="Lopez-Marques R.L."/>
            <person name="Lindberg Moller B."/>
        </authorList>
    </citation>
    <scope>NUCLEOTIDE SEQUENCE</scope>
</reference>
<protein>
    <submittedName>
        <fullName evidence="1">CDPK-related kinase 8</fullName>
    </submittedName>
</protein>
<sequence length="162" mass="17951">MFDEDSQLKAIDFGLSDFVKLGWSSKRLRNTGFDTGHTMPAPDTAPNCSFHAFFLEYTKMFRTNYIAVLGNGVSPRWLAGGGSPMVLAGGRRSVFEMFVKLLLVKHSLLAGTKSIGLTRVLMVQRQALNDGLLDRYFKVSIEGDSKLLIGCISVHVLYHGDF</sequence>
<accession>A0A4Y1RF17</accession>
<keyword evidence="1" id="KW-0808">Transferase</keyword>
<gene>
    <name evidence="1" type="ORF">Prudu_013151</name>
</gene>
<dbReference type="GO" id="GO:0016301">
    <property type="term" value="F:kinase activity"/>
    <property type="evidence" value="ECO:0007669"/>
    <property type="project" value="UniProtKB-KW"/>
</dbReference>
<dbReference type="EMBL" id="AP019300">
    <property type="protein sequence ID" value="BBH02546.1"/>
    <property type="molecule type" value="Genomic_DNA"/>
</dbReference>
<organism evidence="1">
    <name type="scientific">Prunus dulcis</name>
    <name type="common">Almond</name>
    <name type="synonym">Amygdalus dulcis</name>
    <dbReference type="NCBI Taxonomy" id="3755"/>
    <lineage>
        <taxon>Eukaryota</taxon>
        <taxon>Viridiplantae</taxon>
        <taxon>Streptophyta</taxon>
        <taxon>Embryophyta</taxon>
        <taxon>Tracheophyta</taxon>
        <taxon>Spermatophyta</taxon>
        <taxon>Magnoliopsida</taxon>
        <taxon>eudicotyledons</taxon>
        <taxon>Gunneridae</taxon>
        <taxon>Pentapetalae</taxon>
        <taxon>rosids</taxon>
        <taxon>fabids</taxon>
        <taxon>Rosales</taxon>
        <taxon>Rosaceae</taxon>
        <taxon>Amygdaloideae</taxon>
        <taxon>Amygdaleae</taxon>
        <taxon>Prunus</taxon>
    </lineage>
</organism>